<dbReference type="AlphaFoldDB" id="A0A554VQR6"/>
<dbReference type="SUPFAM" id="SSF53448">
    <property type="entry name" value="Nucleotide-diphospho-sugar transferases"/>
    <property type="match status" value="1"/>
</dbReference>
<dbReference type="CDD" id="cd02511">
    <property type="entry name" value="Beta4Glucosyltransferase"/>
    <property type="match status" value="1"/>
</dbReference>
<evidence type="ECO:0000256" key="1">
    <source>
        <dbReference type="ARBA" id="ARBA00038494"/>
    </source>
</evidence>
<dbReference type="OrthoDB" id="9815923at2"/>
<gene>
    <name evidence="3" type="ORF">FOF46_01690</name>
</gene>
<dbReference type="PANTHER" id="PTHR43630:SF2">
    <property type="entry name" value="GLYCOSYLTRANSFERASE"/>
    <property type="match status" value="1"/>
</dbReference>
<accession>A0A554VQR6</accession>
<dbReference type="EMBL" id="VLNR01000003">
    <property type="protein sequence ID" value="TSE10966.1"/>
    <property type="molecule type" value="Genomic_DNA"/>
</dbReference>
<organism evidence="3 4">
    <name type="scientific">Aquimarina algiphila</name>
    <dbReference type="NCBI Taxonomy" id="2047982"/>
    <lineage>
        <taxon>Bacteria</taxon>
        <taxon>Pseudomonadati</taxon>
        <taxon>Bacteroidota</taxon>
        <taxon>Flavobacteriia</taxon>
        <taxon>Flavobacteriales</taxon>
        <taxon>Flavobacteriaceae</taxon>
        <taxon>Aquimarina</taxon>
    </lineage>
</organism>
<name>A0A554VQR6_9FLAO</name>
<dbReference type="PANTHER" id="PTHR43630">
    <property type="entry name" value="POLY-BETA-1,6-N-ACETYL-D-GLUCOSAMINE SYNTHASE"/>
    <property type="match status" value="1"/>
</dbReference>
<keyword evidence="4" id="KW-1185">Reference proteome</keyword>
<keyword evidence="3" id="KW-0808">Transferase</keyword>
<comment type="similarity">
    <text evidence="1">Belongs to the glycosyltransferase 2 family. WaaE/KdtX subfamily.</text>
</comment>
<dbReference type="InterPro" id="IPR001173">
    <property type="entry name" value="Glyco_trans_2-like"/>
</dbReference>
<protein>
    <submittedName>
        <fullName evidence="3">Glycosyltransferase family 2 protein</fullName>
    </submittedName>
</protein>
<comment type="caution">
    <text evidence="3">The sequence shown here is derived from an EMBL/GenBank/DDBJ whole genome shotgun (WGS) entry which is preliminary data.</text>
</comment>
<dbReference type="GO" id="GO:0016740">
    <property type="term" value="F:transferase activity"/>
    <property type="evidence" value="ECO:0007669"/>
    <property type="project" value="UniProtKB-KW"/>
</dbReference>
<dbReference type="Pfam" id="PF00535">
    <property type="entry name" value="Glycos_transf_2"/>
    <property type="match status" value="1"/>
</dbReference>
<evidence type="ECO:0000313" key="3">
    <source>
        <dbReference type="EMBL" id="TSE10966.1"/>
    </source>
</evidence>
<dbReference type="Gene3D" id="3.90.550.10">
    <property type="entry name" value="Spore Coat Polysaccharide Biosynthesis Protein SpsA, Chain A"/>
    <property type="match status" value="1"/>
</dbReference>
<feature type="domain" description="Glycosyltransferase 2-like" evidence="2">
    <location>
        <begin position="13"/>
        <end position="120"/>
    </location>
</feature>
<dbReference type="Proteomes" id="UP000318833">
    <property type="component" value="Unassembled WGS sequence"/>
</dbReference>
<sequence length="259" mass="30889">MEKKASHREKVTAIVPCYNEEHNIRKVLESVSFADEIMVVDSFSTDKTIEIAKEYTDFIIQREYEYSASQKNWAIPQANHEWIILVDADECVTPELKDEILKTLENPGVDNITGYWIKRMNHFMGERINYSGWRNDKVIRLFHRDRCSYQDKQVHAEIKTDGKIAFLKNKFYHNTYTTLDAYYTKMNRYAAWQANDYDKKTGKLTPYHFVIKPFWGFFKHYIIQSGFRDGLPGLVIGYIQGYTVFMRYVKLWLLRRDRK</sequence>
<evidence type="ECO:0000313" key="4">
    <source>
        <dbReference type="Proteomes" id="UP000318833"/>
    </source>
</evidence>
<evidence type="ECO:0000259" key="2">
    <source>
        <dbReference type="Pfam" id="PF00535"/>
    </source>
</evidence>
<dbReference type="InterPro" id="IPR029044">
    <property type="entry name" value="Nucleotide-diphossugar_trans"/>
</dbReference>
<proteinExistence type="inferred from homology"/>
<reference evidence="3 4" key="1">
    <citation type="submission" date="2019-07" db="EMBL/GenBank/DDBJ databases">
        <title>The draft genome sequence of Aquimarina algiphila M91.</title>
        <authorList>
            <person name="Meng X."/>
        </authorList>
    </citation>
    <scope>NUCLEOTIDE SEQUENCE [LARGE SCALE GENOMIC DNA]</scope>
    <source>
        <strain evidence="3 4">M91</strain>
    </source>
</reference>